<dbReference type="Pfam" id="PF13412">
    <property type="entry name" value="HTH_24"/>
    <property type="match status" value="1"/>
</dbReference>
<dbReference type="SMART" id="SM00418">
    <property type="entry name" value="HTH_ARSR"/>
    <property type="match status" value="1"/>
</dbReference>
<dbReference type="Gene3D" id="1.10.10.10">
    <property type="entry name" value="Winged helix-like DNA-binding domain superfamily/Winged helix DNA-binding domain"/>
    <property type="match status" value="2"/>
</dbReference>
<gene>
    <name evidence="2" type="ORF">J9259_00350</name>
    <name evidence="3" type="ORF">KIY12_00380</name>
</gene>
<evidence type="ECO:0000313" key="2">
    <source>
        <dbReference type="EMBL" id="MBX8630966.1"/>
    </source>
</evidence>
<reference evidence="2" key="1">
    <citation type="submission" date="2021-04" db="EMBL/GenBank/DDBJ databases">
        <title>Genomic insights into ecological role and evolution of a novel Thermoplasmata order Candidatus Sysuiplasmatales.</title>
        <authorList>
            <person name="Yuan Y."/>
        </authorList>
    </citation>
    <scope>NUCLEOTIDE SEQUENCE</scope>
    <source>
        <strain evidence="3">TUT19-bin139</strain>
        <strain evidence="2">YP2-bin.285</strain>
    </source>
</reference>
<dbReference type="InterPro" id="IPR036390">
    <property type="entry name" value="WH_DNA-bd_sf"/>
</dbReference>
<dbReference type="Proteomes" id="UP000716004">
    <property type="component" value="Unassembled WGS sequence"/>
</dbReference>
<dbReference type="InterPro" id="IPR036388">
    <property type="entry name" value="WH-like_DNA-bd_sf"/>
</dbReference>
<dbReference type="Proteomes" id="UP000750197">
    <property type="component" value="Unassembled WGS sequence"/>
</dbReference>
<dbReference type="InterPro" id="IPR001845">
    <property type="entry name" value="HTH_ArsR_DNA-bd_dom"/>
</dbReference>
<sequence>MTEIRAPIRESRAPGAGGGRLLTGNRKRILQALYLYPASSVSKISRVVGLTPNTVKWHLSALKRAEFITEDRVDNKSVFYPCNYLEPSETLLLTVLNDDNSNMIFRKVFEKPGMTQKEIKSSLDLTQNTTGYFLRKLTHIGAVIEVQNGKFKHYYPSEKVLKRLEERKMRCGEYASYLISKLKSAGVETAELNVSEHSFSFKILHRRSEEYVEFQSNPFSRIIG</sequence>
<organism evidence="2 4">
    <name type="scientific">Candidatus Sysuiplasma superficiale</name>
    <dbReference type="NCBI Taxonomy" id="2823368"/>
    <lineage>
        <taxon>Archaea</taxon>
        <taxon>Methanobacteriati</taxon>
        <taxon>Thermoplasmatota</taxon>
        <taxon>Thermoplasmata</taxon>
        <taxon>Candidatus Sysuiplasmatales</taxon>
        <taxon>Candidatus Sysuiplasmataceae</taxon>
        <taxon>Candidatus Sysuiplasma</taxon>
    </lineage>
</organism>
<dbReference type="GO" id="GO:0003700">
    <property type="term" value="F:DNA-binding transcription factor activity"/>
    <property type="evidence" value="ECO:0007669"/>
    <property type="project" value="InterPro"/>
</dbReference>
<feature type="domain" description="HTH arsR-type" evidence="1">
    <location>
        <begin position="20"/>
        <end position="99"/>
    </location>
</feature>
<dbReference type="EMBL" id="JAGVSJ010000001">
    <property type="protein sequence ID" value="MBX8630966.1"/>
    <property type="molecule type" value="Genomic_DNA"/>
</dbReference>
<proteinExistence type="predicted"/>
<dbReference type="AlphaFoldDB" id="A0A8J7YNR6"/>
<evidence type="ECO:0000259" key="1">
    <source>
        <dbReference type="SMART" id="SM00418"/>
    </source>
</evidence>
<evidence type="ECO:0000313" key="3">
    <source>
        <dbReference type="EMBL" id="MBX8643180.1"/>
    </source>
</evidence>
<comment type="caution">
    <text evidence="2">The sequence shown here is derived from an EMBL/GenBank/DDBJ whole genome shotgun (WGS) entry which is preliminary data.</text>
</comment>
<dbReference type="EMBL" id="JAHEAC010000001">
    <property type="protein sequence ID" value="MBX8643180.1"/>
    <property type="molecule type" value="Genomic_DNA"/>
</dbReference>
<dbReference type="PANTHER" id="PTHR36216">
    <property type="entry name" value="TRANSCRIPTIONAL REGULATOR, TRMB"/>
    <property type="match status" value="1"/>
</dbReference>
<dbReference type="CDD" id="cd00090">
    <property type="entry name" value="HTH_ARSR"/>
    <property type="match status" value="1"/>
</dbReference>
<dbReference type="PANTHER" id="PTHR36216:SF1">
    <property type="entry name" value="HTH ARSR-TYPE DOMAIN-CONTAINING PROTEIN"/>
    <property type="match status" value="1"/>
</dbReference>
<name>A0A8J7YNR6_9ARCH</name>
<evidence type="ECO:0000313" key="4">
    <source>
        <dbReference type="Proteomes" id="UP000716004"/>
    </source>
</evidence>
<dbReference type="InterPro" id="IPR011991">
    <property type="entry name" value="ArsR-like_HTH"/>
</dbReference>
<accession>A0A8J7YNR6</accession>
<dbReference type="SUPFAM" id="SSF46785">
    <property type="entry name" value="Winged helix' DNA-binding domain"/>
    <property type="match status" value="2"/>
</dbReference>
<protein>
    <submittedName>
        <fullName evidence="2">Helix-turn-helix domain-containing protein</fullName>
    </submittedName>
</protein>